<dbReference type="InterPro" id="IPR008816">
    <property type="entry name" value="Gly_zipper_2TM_dom"/>
</dbReference>
<keyword evidence="8" id="KW-1185">Reference proteome</keyword>
<feature type="chain" id="PRO_5046824433" description="17 kDa surface antigen" evidence="5">
    <location>
        <begin position="27"/>
        <end position="140"/>
    </location>
</feature>
<keyword evidence="5" id="KW-0732">Signal</keyword>
<feature type="signal peptide" evidence="5">
    <location>
        <begin position="1"/>
        <end position="26"/>
    </location>
</feature>
<evidence type="ECO:0000256" key="1">
    <source>
        <dbReference type="ARBA" id="ARBA00004459"/>
    </source>
</evidence>
<reference evidence="7 8" key="1">
    <citation type="submission" date="2023-07" db="EMBL/GenBank/DDBJ databases">
        <title>Genomic Encyclopedia of Type Strains, Phase IV (KMG-IV): sequencing the most valuable type-strain genomes for metagenomic binning, comparative biology and taxonomic classification.</title>
        <authorList>
            <person name="Goeker M."/>
        </authorList>
    </citation>
    <scope>NUCLEOTIDE SEQUENCE [LARGE SCALE GENOMIC DNA]</scope>
    <source>
        <strain evidence="7 8">DSM 18695</strain>
    </source>
</reference>
<evidence type="ECO:0000313" key="7">
    <source>
        <dbReference type="EMBL" id="MDQ0465781.1"/>
    </source>
</evidence>
<protein>
    <recommendedName>
        <fullName evidence="3">17 kDa surface antigen</fullName>
    </recommendedName>
</protein>
<feature type="domain" description="Glycine zipper 2TM" evidence="6">
    <location>
        <begin position="49"/>
        <end position="89"/>
    </location>
</feature>
<dbReference type="Proteomes" id="UP001228905">
    <property type="component" value="Unassembled WGS sequence"/>
</dbReference>
<organism evidence="7 8">
    <name type="scientific">Caulobacter ginsengisoli</name>
    <dbReference type="NCBI Taxonomy" id="400775"/>
    <lineage>
        <taxon>Bacteria</taxon>
        <taxon>Pseudomonadati</taxon>
        <taxon>Pseudomonadota</taxon>
        <taxon>Alphaproteobacteria</taxon>
        <taxon>Caulobacterales</taxon>
        <taxon>Caulobacteraceae</taxon>
        <taxon>Caulobacter</taxon>
    </lineage>
</organism>
<comment type="caution">
    <text evidence="7">The sequence shown here is derived from an EMBL/GenBank/DDBJ whole genome shotgun (WGS) entry which is preliminary data.</text>
</comment>
<proteinExistence type="inferred from homology"/>
<keyword evidence="4" id="KW-0449">Lipoprotein</keyword>
<name>A0ABU0IWQ8_9CAUL</name>
<dbReference type="Pfam" id="PF05433">
    <property type="entry name" value="Rick_17kDa_Anti"/>
    <property type="match status" value="1"/>
</dbReference>
<comment type="subcellular location">
    <subcellularLocation>
        <location evidence="1">Cell outer membrane</location>
        <topology evidence="1">Lipid-anchor</topology>
    </subcellularLocation>
</comment>
<gene>
    <name evidence="7" type="ORF">QO010_003573</name>
</gene>
<evidence type="ECO:0000313" key="8">
    <source>
        <dbReference type="Proteomes" id="UP001228905"/>
    </source>
</evidence>
<evidence type="ECO:0000256" key="4">
    <source>
        <dbReference type="ARBA" id="ARBA00023288"/>
    </source>
</evidence>
<evidence type="ECO:0000256" key="5">
    <source>
        <dbReference type="SAM" id="SignalP"/>
    </source>
</evidence>
<evidence type="ECO:0000256" key="3">
    <source>
        <dbReference type="ARBA" id="ARBA00015281"/>
    </source>
</evidence>
<sequence length="140" mass="14344">MKTLIALATSAAMAVSLFSVPDIASAQSSRSYGTGSPCAAKKDTKGKQGLVTGAIIGGVLGSAVAGRGNKTEGALLGGTVGAVAGNSIGRHKVSCASYPRRLSATRRANCRWVTEYYGGRNHGFEVCRGRDGVWRPSGRA</sequence>
<accession>A0ABU0IWQ8</accession>
<dbReference type="EMBL" id="JAUSVS010000008">
    <property type="protein sequence ID" value="MDQ0465781.1"/>
    <property type="molecule type" value="Genomic_DNA"/>
</dbReference>
<dbReference type="RefSeq" id="WP_307351395.1">
    <property type="nucleotide sequence ID" value="NZ_JAUSVS010000008.1"/>
</dbReference>
<comment type="similarity">
    <text evidence="2">Belongs to the rickettsiale 17 kDa surface antigen family.</text>
</comment>
<evidence type="ECO:0000256" key="2">
    <source>
        <dbReference type="ARBA" id="ARBA00008681"/>
    </source>
</evidence>
<evidence type="ECO:0000259" key="6">
    <source>
        <dbReference type="Pfam" id="PF05433"/>
    </source>
</evidence>